<feature type="non-terminal residue" evidence="1">
    <location>
        <position position="1"/>
    </location>
</feature>
<reference evidence="1" key="2">
    <citation type="submission" date="2023-05" db="EMBL/GenBank/DDBJ databases">
        <authorList>
            <person name="Fouks B."/>
        </authorList>
    </citation>
    <scope>NUCLEOTIDE SEQUENCE</scope>
    <source>
        <strain evidence="1">Stay&amp;Tobe</strain>
        <tissue evidence="1">Testes</tissue>
    </source>
</reference>
<name>A0AAD7ZNP8_DIPPU</name>
<feature type="non-terminal residue" evidence="1">
    <location>
        <position position="58"/>
    </location>
</feature>
<protein>
    <submittedName>
        <fullName evidence="1">Uncharacterized protein</fullName>
    </submittedName>
</protein>
<dbReference type="AlphaFoldDB" id="A0AAD7ZNP8"/>
<dbReference type="EMBL" id="JASPKZ010007506">
    <property type="protein sequence ID" value="KAJ9583878.1"/>
    <property type="molecule type" value="Genomic_DNA"/>
</dbReference>
<keyword evidence="2" id="KW-1185">Reference proteome</keyword>
<organism evidence="1 2">
    <name type="scientific">Diploptera punctata</name>
    <name type="common">Pacific beetle cockroach</name>
    <dbReference type="NCBI Taxonomy" id="6984"/>
    <lineage>
        <taxon>Eukaryota</taxon>
        <taxon>Metazoa</taxon>
        <taxon>Ecdysozoa</taxon>
        <taxon>Arthropoda</taxon>
        <taxon>Hexapoda</taxon>
        <taxon>Insecta</taxon>
        <taxon>Pterygota</taxon>
        <taxon>Neoptera</taxon>
        <taxon>Polyneoptera</taxon>
        <taxon>Dictyoptera</taxon>
        <taxon>Blattodea</taxon>
        <taxon>Blaberoidea</taxon>
        <taxon>Blaberidae</taxon>
        <taxon>Diplopterinae</taxon>
        <taxon>Diploptera</taxon>
    </lineage>
</organism>
<accession>A0AAD7ZNP8</accession>
<gene>
    <name evidence="1" type="ORF">L9F63_021770</name>
</gene>
<dbReference type="Proteomes" id="UP001233999">
    <property type="component" value="Unassembled WGS sequence"/>
</dbReference>
<evidence type="ECO:0000313" key="1">
    <source>
        <dbReference type="EMBL" id="KAJ9583878.1"/>
    </source>
</evidence>
<comment type="caution">
    <text evidence="1">The sequence shown here is derived from an EMBL/GenBank/DDBJ whole genome shotgun (WGS) entry which is preliminary data.</text>
</comment>
<proteinExistence type="predicted"/>
<sequence>DKTTSVIFVCYRGTHLRLRPANNTIYNFVCIAEYYTDSPVLPVEFFAASYLVSGQRKD</sequence>
<evidence type="ECO:0000313" key="2">
    <source>
        <dbReference type="Proteomes" id="UP001233999"/>
    </source>
</evidence>
<reference evidence="1" key="1">
    <citation type="journal article" date="2023" name="IScience">
        <title>Live-bearing cockroach genome reveals convergent evolutionary mechanisms linked to viviparity in insects and beyond.</title>
        <authorList>
            <person name="Fouks B."/>
            <person name="Harrison M.C."/>
            <person name="Mikhailova A.A."/>
            <person name="Marchal E."/>
            <person name="English S."/>
            <person name="Carruthers M."/>
            <person name="Jennings E.C."/>
            <person name="Chiamaka E.L."/>
            <person name="Frigard R.A."/>
            <person name="Pippel M."/>
            <person name="Attardo G.M."/>
            <person name="Benoit J.B."/>
            <person name="Bornberg-Bauer E."/>
            <person name="Tobe S.S."/>
        </authorList>
    </citation>
    <scope>NUCLEOTIDE SEQUENCE</scope>
    <source>
        <strain evidence="1">Stay&amp;Tobe</strain>
    </source>
</reference>